<organism evidence="1 2">
    <name type="scientific">Tenacibaculum phage pT24</name>
    <dbReference type="NCBI Taxonomy" id="1880590"/>
    <lineage>
        <taxon>Viruses</taxon>
        <taxon>Duplodnaviria</taxon>
        <taxon>Heunggongvirae</taxon>
        <taxon>Uroviricota</taxon>
        <taxon>Caudoviricetes</taxon>
        <taxon>Kungbxnavirus</taxon>
        <taxon>Kungbxnavirus pT24</taxon>
    </lineage>
</organism>
<sequence length="468" mass="53228">MLVKIKQQKEISQAPLNIDTKIYNAYTQHNGIKSFIDLSTDVIVIGLYSFEDINDVVFDVVSTSKVEGIPTDSTSGSIVVTAESGDIQTYVYEIESLDYSVGKPILNSASNSVGECAIVSEPTHISPLISSLYVGTLAKPSSDVIDTWDVQEGDAVFLENSSDFSAIELDQLYNGSDKYLKVFRNIDAGGTDHTKFTYFRIIEKPSILDTAPVVVPTEDVYQNMIGLWINGTFIPAYEGIKDDVEDLYSQSDLETFLSDNNITNYTVTFEKIDTEFYMQNLDSAINWNKEFDKGFKLNDILSLDITLANKIIEISDRDFIPYWNLETLGVQFNSITEQYNTQLSSRKDFMSDRDYKVWEWFTMYLSDGNIPDVKYDISDYLTYSWFAQKLTDDDINFFKVRLEYMNNVFSDYKSDLSKSELLLIVNLFIVLERVIRSNSVLNLPSSTSEMSAKAFSDGFHKLKLKQPF</sequence>
<protein>
    <submittedName>
        <fullName evidence="1">Uncharacterized protein</fullName>
    </submittedName>
</protein>
<keyword evidence="2" id="KW-1185">Reference proteome</keyword>
<name>A0A1B4XWG4_9CAUD</name>
<dbReference type="EMBL" id="LC168164">
    <property type="protein sequence ID" value="BAV39124.1"/>
    <property type="molecule type" value="Genomic_DNA"/>
</dbReference>
<evidence type="ECO:0000313" key="2">
    <source>
        <dbReference type="Proteomes" id="UP000224877"/>
    </source>
</evidence>
<reference evidence="1 2" key="1">
    <citation type="submission" date="2016-07" db="EMBL/GenBank/DDBJ databases">
        <title>Characterization of three bacteriophages infecting bacteria isolated from shrimp culture pond water.</title>
        <authorList>
            <person name="Khoa H.V."/>
        </authorList>
    </citation>
    <scope>NUCLEOTIDE SEQUENCE [LARGE SCALE GENOMIC DNA]</scope>
</reference>
<proteinExistence type="predicted"/>
<evidence type="ECO:0000313" key="1">
    <source>
        <dbReference type="EMBL" id="BAV39124.1"/>
    </source>
</evidence>
<dbReference type="Proteomes" id="UP000224877">
    <property type="component" value="Segment"/>
</dbReference>
<gene>
    <name evidence="1" type="ORF">BPT24_002</name>
</gene>
<accession>A0A1B4XWG4</accession>